<dbReference type="PROSITE" id="PS51012">
    <property type="entry name" value="ABC_TM2"/>
    <property type="match status" value="1"/>
</dbReference>
<dbReference type="InterPro" id="IPR052522">
    <property type="entry name" value="ABC-2_transport_permease"/>
</dbReference>
<evidence type="ECO:0000256" key="1">
    <source>
        <dbReference type="ARBA" id="ARBA00004141"/>
    </source>
</evidence>
<evidence type="ECO:0000259" key="7">
    <source>
        <dbReference type="PROSITE" id="PS51012"/>
    </source>
</evidence>
<keyword evidence="5 6" id="KW-0472">Membrane</keyword>
<evidence type="ECO:0000256" key="3">
    <source>
        <dbReference type="ARBA" id="ARBA00022692"/>
    </source>
</evidence>
<dbReference type="Proteomes" id="UP000245474">
    <property type="component" value="Unassembled WGS sequence"/>
</dbReference>
<dbReference type="InterPro" id="IPR000412">
    <property type="entry name" value="ABC_2_transport"/>
</dbReference>
<comment type="subcellular location">
    <subcellularLocation>
        <location evidence="6">Cell inner membrane</location>
        <topology evidence="6">Multi-pass membrane protein</topology>
    </subcellularLocation>
    <subcellularLocation>
        <location evidence="1">Membrane</location>
        <topology evidence="1">Multi-pass membrane protein</topology>
    </subcellularLocation>
</comment>
<keyword evidence="4 6" id="KW-1133">Transmembrane helix</keyword>
<dbReference type="Pfam" id="PF01061">
    <property type="entry name" value="ABC2_membrane"/>
    <property type="match status" value="1"/>
</dbReference>
<evidence type="ECO:0000256" key="5">
    <source>
        <dbReference type="ARBA" id="ARBA00023136"/>
    </source>
</evidence>
<dbReference type="EMBL" id="QFFI01000007">
    <property type="protein sequence ID" value="PWG64070.1"/>
    <property type="molecule type" value="Genomic_DNA"/>
</dbReference>
<reference evidence="8 9" key="1">
    <citation type="submission" date="2018-05" db="EMBL/GenBank/DDBJ databases">
        <title>Spiribacter halobius sp. nov., a moderately halophilic bacterium isolated from marine solar saltern.</title>
        <authorList>
            <person name="Zheng W.-S."/>
            <person name="Lu D.-C."/>
            <person name="Du Z.-J."/>
        </authorList>
    </citation>
    <scope>NUCLEOTIDE SEQUENCE [LARGE SCALE GENOMIC DNA]</scope>
    <source>
        <strain evidence="8 9">E85</strain>
    </source>
</reference>
<evidence type="ECO:0000256" key="4">
    <source>
        <dbReference type="ARBA" id="ARBA00022989"/>
    </source>
</evidence>
<feature type="transmembrane region" description="Helical" evidence="6">
    <location>
        <begin position="68"/>
        <end position="92"/>
    </location>
</feature>
<comment type="caution">
    <text evidence="8">The sequence shown here is derived from an EMBL/GenBank/DDBJ whole genome shotgun (WGS) entry which is preliminary data.</text>
</comment>
<dbReference type="PANTHER" id="PTHR43332">
    <property type="entry name" value="INNER MEMBRANE TRANSPORT PERMEASE YADH-RELATED"/>
    <property type="match status" value="1"/>
</dbReference>
<keyword evidence="3 6" id="KW-0812">Transmembrane</keyword>
<keyword evidence="9" id="KW-1185">Reference proteome</keyword>
<dbReference type="InterPro" id="IPR047817">
    <property type="entry name" value="ABC2_TM_bact-type"/>
</dbReference>
<feature type="transmembrane region" description="Helical" evidence="6">
    <location>
        <begin position="145"/>
        <end position="170"/>
    </location>
</feature>
<dbReference type="InterPro" id="IPR013525">
    <property type="entry name" value="ABC2_TM"/>
</dbReference>
<keyword evidence="6" id="KW-1003">Cell membrane</keyword>
<dbReference type="PANTHER" id="PTHR43332:SF2">
    <property type="entry name" value="INNER MEMBRANE TRANSPORT PERMEASE YADH"/>
    <property type="match status" value="1"/>
</dbReference>
<feature type="transmembrane region" description="Helical" evidence="6">
    <location>
        <begin position="177"/>
        <end position="198"/>
    </location>
</feature>
<sequence length="263" mass="28815">MASFYPAYPRQTLIALRTLAGKETHRYLRIWVQTLLPPAITMTLYFIIFGSLIGSRVGPMDGYSFMEFIAPGIIMMSVITNSYTNVVSSFFGAKFQRHIEELLVSPTPNYVILLGYLAGGVGRGLLTGLIVTIIATFFADLSIHSVPITISVVFLTAVLFSLGGFINGVFARKFDDIAIVPTFILTPLTYLGGVFYSISLLPDFWRVLSLANPILYMVNAFRYGILGSSDIPIGVAYALVFGFIALLGGFSLYLLERGTGLRS</sequence>
<dbReference type="PIRSF" id="PIRSF006648">
    <property type="entry name" value="DrrB"/>
    <property type="match status" value="1"/>
</dbReference>
<dbReference type="PRINTS" id="PR00164">
    <property type="entry name" value="ABC2TRNSPORT"/>
</dbReference>
<evidence type="ECO:0000313" key="8">
    <source>
        <dbReference type="EMBL" id="PWG64070.1"/>
    </source>
</evidence>
<protein>
    <recommendedName>
        <fullName evidence="6">Transport permease protein</fullName>
    </recommendedName>
</protein>
<dbReference type="GO" id="GO:0140359">
    <property type="term" value="F:ABC-type transporter activity"/>
    <property type="evidence" value="ECO:0007669"/>
    <property type="project" value="InterPro"/>
</dbReference>
<proteinExistence type="inferred from homology"/>
<feature type="transmembrane region" description="Helical" evidence="6">
    <location>
        <begin position="27"/>
        <end position="48"/>
    </location>
</feature>
<gene>
    <name evidence="8" type="ORF">DEM34_06095</name>
</gene>
<dbReference type="NCBIfam" id="NF011648">
    <property type="entry name" value="PRK15066.1"/>
    <property type="match status" value="1"/>
</dbReference>
<dbReference type="AlphaFoldDB" id="A0A2U2N4M9"/>
<dbReference type="GO" id="GO:0043190">
    <property type="term" value="C:ATP-binding cassette (ABC) transporter complex"/>
    <property type="evidence" value="ECO:0007669"/>
    <property type="project" value="InterPro"/>
</dbReference>
<feature type="domain" description="ABC transmembrane type-2" evidence="7">
    <location>
        <begin position="29"/>
        <end position="258"/>
    </location>
</feature>
<comment type="similarity">
    <text evidence="2 6">Belongs to the ABC-2 integral membrane protein family.</text>
</comment>
<evidence type="ECO:0000313" key="9">
    <source>
        <dbReference type="Proteomes" id="UP000245474"/>
    </source>
</evidence>
<feature type="transmembrane region" description="Helical" evidence="6">
    <location>
        <begin position="235"/>
        <end position="255"/>
    </location>
</feature>
<feature type="transmembrane region" description="Helical" evidence="6">
    <location>
        <begin position="113"/>
        <end position="139"/>
    </location>
</feature>
<evidence type="ECO:0000256" key="2">
    <source>
        <dbReference type="ARBA" id="ARBA00007783"/>
    </source>
</evidence>
<accession>A0A2U2N4M9</accession>
<organism evidence="8 9">
    <name type="scientific">Sediminicurvatus halobius</name>
    <dbReference type="NCBI Taxonomy" id="2182432"/>
    <lineage>
        <taxon>Bacteria</taxon>
        <taxon>Pseudomonadati</taxon>
        <taxon>Pseudomonadota</taxon>
        <taxon>Gammaproteobacteria</taxon>
        <taxon>Chromatiales</taxon>
        <taxon>Ectothiorhodospiraceae</taxon>
        <taxon>Sediminicurvatus</taxon>
    </lineage>
</organism>
<keyword evidence="6" id="KW-0813">Transport</keyword>
<dbReference type="RefSeq" id="WP_109677317.1">
    <property type="nucleotide sequence ID" value="NZ_CP086615.1"/>
</dbReference>
<name>A0A2U2N4M9_9GAMM</name>
<evidence type="ECO:0000256" key="6">
    <source>
        <dbReference type="RuleBase" id="RU361157"/>
    </source>
</evidence>
<feature type="transmembrane region" description="Helical" evidence="6">
    <location>
        <begin position="204"/>
        <end position="223"/>
    </location>
</feature>
<dbReference type="OrthoDB" id="9804001at2"/>